<evidence type="ECO:0000256" key="2">
    <source>
        <dbReference type="ARBA" id="ARBA00023034"/>
    </source>
</evidence>
<dbReference type="InterPro" id="IPR008628">
    <property type="entry name" value="GPP34-like"/>
</dbReference>
<accession>A0A841AQF8</accession>
<reference evidence="5 6" key="1">
    <citation type="submission" date="2020-08" db="EMBL/GenBank/DDBJ databases">
        <title>Sequencing the genomes of 1000 actinobacteria strains.</title>
        <authorList>
            <person name="Klenk H.-P."/>
        </authorList>
    </citation>
    <scope>NUCLEOTIDE SEQUENCE [LARGE SCALE GENOMIC DNA]</scope>
    <source>
        <strain evidence="5 6">DSM 105784</strain>
    </source>
</reference>
<keyword evidence="3" id="KW-0446">Lipid-binding</keyword>
<dbReference type="GO" id="GO:0005737">
    <property type="term" value="C:cytoplasm"/>
    <property type="evidence" value="ECO:0007669"/>
    <property type="project" value="UniProtKB-ARBA"/>
</dbReference>
<evidence type="ECO:0008006" key="7">
    <source>
        <dbReference type="Google" id="ProtNLM"/>
    </source>
</evidence>
<proteinExistence type="predicted"/>
<evidence type="ECO:0000256" key="1">
    <source>
        <dbReference type="ARBA" id="ARBA00004255"/>
    </source>
</evidence>
<sequence length="215" mass="22417">MPTSPLSLAEQLYLVLHYEPVGGELLRNGKVNGSESQALAAATLVELLDSETVDVATARRGKPETLVVEAGSTVAPEAVAVLAAQRKPRGITWALGNLGTSAPVVARLVALGFVVAETKPSAALLPDGVTALRGIRGSLDSVVLGSADELGEPDTSWTIAAILWAGKVWRNVYSVKERDEREAVADRLAFVADRVAGPRGSSLVITRLGEVSVSA</sequence>
<keyword evidence="6" id="KW-1185">Reference proteome</keyword>
<comment type="subcellular location">
    <subcellularLocation>
        <location evidence="1">Golgi apparatus membrane</location>
        <topology evidence="1">Peripheral membrane protein</topology>
        <orientation evidence="1">Cytoplasmic side</orientation>
    </subcellularLocation>
</comment>
<dbReference type="EMBL" id="JACHMJ010000001">
    <property type="protein sequence ID" value="MBB5843936.1"/>
    <property type="molecule type" value="Genomic_DNA"/>
</dbReference>
<dbReference type="GO" id="GO:0012505">
    <property type="term" value="C:endomembrane system"/>
    <property type="evidence" value="ECO:0007669"/>
    <property type="project" value="UniProtKB-ARBA"/>
</dbReference>
<organism evidence="5 6">
    <name type="scientific">Conyzicola lurida</name>
    <dbReference type="NCBI Taxonomy" id="1172621"/>
    <lineage>
        <taxon>Bacteria</taxon>
        <taxon>Bacillati</taxon>
        <taxon>Actinomycetota</taxon>
        <taxon>Actinomycetes</taxon>
        <taxon>Micrococcales</taxon>
        <taxon>Microbacteriaceae</taxon>
        <taxon>Conyzicola</taxon>
    </lineage>
</organism>
<comment type="caution">
    <text evidence="5">The sequence shown here is derived from an EMBL/GenBank/DDBJ whole genome shotgun (WGS) entry which is preliminary data.</text>
</comment>
<evidence type="ECO:0000256" key="4">
    <source>
        <dbReference type="ARBA" id="ARBA00023136"/>
    </source>
</evidence>
<dbReference type="Pfam" id="PF05719">
    <property type="entry name" value="GPP34"/>
    <property type="match status" value="1"/>
</dbReference>
<evidence type="ECO:0000313" key="5">
    <source>
        <dbReference type="EMBL" id="MBB5843936.1"/>
    </source>
</evidence>
<keyword evidence="2" id="KW-0333">Golgi apparatus</keyword>
<name>A0A841AQF8_9MICO</name>
<dbReference type="Gene3D" id="1.10.3630.10">
    <property type="entry name" value="yeast vps74-n-term truncation variant domain like"/>
    <property type="match status" value="1"/>
</dbReference>
<evidence type="ECO:0000256" key="3">
    <source>
        <dbReference type="ARBA" id="ARBA00023121"/>
    </source>
</evidence>
<dbReference type="InterPro" id="IPR038261">
    <property type="entry name" value="GPP34-like_sf"/>
</dbReference>
<evidence type="ECO:0000313" key="6">
    <source>
        <dbReference type="Proteomes" id="UP000536685"/>
    </source>
</evidence>
<gene>
    <name evidence="5" type="ORF">HD599_002259</name>
</gene>
<dbReference type="RefSeq" id="WP_184237570.1">
    <property type="nucleotide sequence ID" value="NZ_JACHMJ010000001.1"/>
</dbReference>
<protein>
    <recommendedName>
        <fullName evidence="7">Golgi phosphoprotein 3 GPP34</fullName>
    </recommendedName>
</protein>
<dbReference type="GO" id="GO:0070273">
    <property type="term" value="F:phosphatidylinositol-4-phosphate binding"/>
    <property type="evidence" value="ECO:0007669"/>
    <property type="project" value="InterPro"/>
</dbReference>
<dbReference type="Proteomes" id="UP000536685">
    <property type="component" value="Unassembled WGS sequence"/>
</dbReference>
<keyword evidence="4" id="KW-0472">Membrane</keyword>
<dbReference type="AlphaFoldDB" id="A0A841AQF8"/>